<dbReference type="PANTHER" id="PTHR33748:SF9">
    <property type="entry name" value="PROTEIN CBG04248"/>
    <property type="match status" value="1"/>
</dbReference>
<keyword evidence="3" id="KW-1185">Reference proteome</keyword>
<organism evidence="3 4">
    <name type="scientific">Romanomermis culicivorax</name>
    <name type="common">Nematode worm</name>
    <dbReference type="NCBI Taxonomy" id="13658"/>
    <lineage>
        <taxon>Eukaryota</taxon>
        <taxon>Metazoa</taxon>
        <taxon>Ecdysozoa</taxon>
        <taxon>Nematoda</taxon>
        <taxon>Enoplea</taxon>
        <taxon>Dorylaimia</taxon>
        <taxon>Mermithida</taxon>
        <taxon>Mermithoidea</taxon>
        <taxon>Mermithidae</taxon>
        <taxon>Romanomermis</taxon>
    </lineage>
</organism>
<evidence type="ECO:0000313" key="3">
    <source>
        <dbReference type="Proteomes" id="UP000887565"/>
    </source>
</evidence>
<protein>
    <submittedName>
        <fullName evidence="4">Uncharacterized protein</fullName>
    </submittedName>
</protein>
<evidence type="ECO:0000256" key="2">
    <source>
        <dbReference type="SAM" id="SignalP"/>
    </source>
</evidence>
<keyword evidence="1" id="KW-1133">Transmembrane helix</keyword>
<keyword evidence="2" id="KW-0732">Signal</keyword>
<keyword evidence="1" id="KW-0472">Membrane</keyword>
<accession>A0A915JNY7</accession>
<dbReference type="Proteomes" id="UP000887565">
    <property type="component" value="Unplaced"/>
</dbReference>
<feature type="signal peptide" evidence="2">
    <location>
        <begin position="1"/>
        <end position="21"/>
    </location>
</feature>
<keyword evidence="1" id="KW-0812">Transmembrane</keyword>
<dbReference type="GO" id="GO:0016020">
    <property type="term" value="C:membrane"/>
    <property type="evidence" value="ECO:0007669"/>
    <property type="project" value="TreeGrafter"/>
</dbReference>
<dbReference type="WBParaSite" id="nRc.2.0.1.t27656-RA">
    <property type="protein sequence ID" value="nRc.2.0.1.t27656-RA"/>
    <property type="gene ID" value="nRc.2.0.1.g27656"/>
</dbReference>
<proteinExistence type="predicted"/>
<dbReference type="AlphaFoldDB" id="A0A915JNY7"/>
<evidence type="ECO:0000313" key="4">
    <source>
        <dbReference type="WBParaSite" id="nRc.2.0.1.t27656-RA"/>
    </source>
</evidence>
<dbReference type="PANTHER" id="PTHR33748">
    <property type="entry name" value="PROTEIN CBG04600"/>
    <property type="match status" value="1"/>
</dbReference>
<name>A0A915JNY7_ROMCU</name>
<feature type="chain" id="PRO_5037456058" evidence="2">
    <location>
        <begin position="22"/>
        <end position="489"/>
    </location>
</feature>
<reference evidence="4" key="1">
    <citation type="submission" date="2022-11" db="UniProtKB">
        <authorList>
            <consortium name="WormBaseParasite"/>
        </authorList>
    </citation>
    <scope>IDENTIFICATION</scope>
</reference>
<feature type="transmembrane region" description="Helical" evidence="1">
    <location>
        <begin position="400"/>
        <end position="423"/>
    </location>
</feature>
<evidence type="ECO:0000256" key="1">
    <source>
        <dbReference type="SAM" id="Phobius"/>
    </source>
</evidence>
<sequence length="489" mass="55498">MLDYSTFCQIFLIGLYTSLSAQEEVSQETFLNRTNNLKIYAGVLVKNDHVTELSSRDQFFVSGGKTSKFRNAARGIKRSKLSTPPPESVFSDEIKRKNYRNLAKKKRTKNFVGGIMRTEYRALKYFYGEKAPENGVTPCTFPTPDQEKEWKKCGEPVLSTKFNICDPEAVMSFTQIDYITKPLDLIEEHYGDHCICSKSSTSGSRNCWYKFAFAFLKDLPFPRIPLPSNIGPEVLCQDVNLTSINFSENSDEYSKTTKFEYTLEETIDYGNQFADILRKRWKLGSCDEDILILVVERAPKSMATSRFDRNSSKPAIFVSMGHLVKFRSDHVTRPHNYEVKSMEESVTVVNQILRGNSENAALEKALALLISYFDQVLQLADQTFQRYSPNAVHHNHAPPTWALCAFAGCGALLVIMALGSCLVRTRVRRSFFRNKQAADANRHWKAGFVGGMLAPKYQDHLGLSDNQRSRSFLDVERGALPRLSFVSSD</sequence>